<dbReference type="Gene3D" id="3.40.50.150">
    <property type="entry name" value="Vaccinia Virus protein VP39"/>
    <property type="match status" value="1"/>
</dbReference>
<dbReference type="EMBL" id="FTNI01000030">
    <property type="protein sequence ID" value="SIS13571.1"/>
    <property type="molecule type" value="Genomic_DNA"/>
</dbReference>
<dbReference type="AlphaFoldDB" id="A0A1N7GLT1"/>
<dbReference type="SUPFAM" id="SSF53335">
    <property type="entry name" value="S-adenosyl-L-methionine-dependent methyltransferases"/>
    <property type="match status" value="1"/>
</dbReference>
<dbReference type="CDD" id="cd02440">
    <property type="entry name" value="AdoMet_MTases"/>
    <property type="match status" value="1"/>
</dbReference>
<evidence type="ECO:0000313" key="2">
    <source>
        <dbReference type="Proteomes" id="UP000186096"/>
    </source>
</evidence>
<accession>A0A1N7GLT1</accession>
<dbReference type="Pfam" id="PF13578">
    <property type="entry name" value="Methyltransf_24"/>
    <property type="match status" value="1"/>
</dbReference>
<dbReference type="OrthoDB" id="484536at2"/>
<protein>
    <submittedName>
        <fullName evidence="1">Predicted O-methyltransferase YrrM</fullName>
    </submittedName>
</protein>
<keyword evidence="1" id="KW-0808">Transferase</keyword>
<reference evidence="2" key="1">
    <citation type="submission" date="2017-01" db="EMBL/GenBank/DDBJ databases">
        <authorList>
            <person name="Varghese N."/>
            <person name="Submissions S."/>
        </authorList>
    </citation>
    <scope>NUCLEOTIDE SEQUENCE [LARGE SCALE GENOMIC DNA]</scope>
    <source>
        <strain evidence="2">ATCC 12950</strain>
    </source>
</reference>
<dbReference type="RefSeq" id="WP_076440785.1">
    <property type="nucleotide sequence ID" value="NZ_FTNI01000030.1"/>
</dbReference>
<keyword evidence="1" id="KW-0489">Methyltransferase</keyword>
<dbReference type="PANTHER" id="PTHR43167:SF1">
    <property type="entry name" value="PUTATIVE (AFU_ORTHOLOGUE AFUA_6G01830)-RELATED"/>
    <property type="match status" value="1"/>
</dbReference>
<dbReference type="InterPro" id="IPR029063">
    <property type="entry name" value="SAM-dependent_MTases_sf"/>
</dbReference>
<dbReference type="GO" id="GO:0008168">
    <property type="term" value="F:methyltransferase activity"/>
    <property type="evidence" value="ECO:0007669"/>
    <property type="project" value="UniProtKB-KW"/>
</dbReference>
<dbReference type="PANTHER" id="PTHR43167">
    <property type="entry name" value="PUTATIVE (AFU_ORTHOLOGUE AFUA_6G01830)-RELATED"/>
    <property type="match status" value="1"/>
</dbReference>
<gene>
    <name evidence="1" type="ORF">SAMN05421833_13045</name>
</gene>
<proteinExistence type="predicted"/>
<dbReference type="Proteomes" id="UP000186096">
    <property type="component" value="Unassembled WGS sequence"/>
</dbReference>
<sequence length="207" mass="21731">MSIDGTAAYAGLTGLPPLVMRAVLAARQAGFAPSCRPEQGRLLYALAGGAETIGETGTGCGVGLAWLASGARPGARLVSVERDARRASLAARVFVDHPQVSVIRGDWREIHRDGPYDLLVLDGGGQGKSGEQPADPHRLLKPGGTLVIDDLTPARHWPPRFDGAVDQARMHWLGHPGLDAAEIRLAPDLAALVATRRFGDTPGAADQ</sequence>
<name>A0A1N7GLT1_9ACTN</name>
<keyword evidence="2" id="KW-1185">Reference proteome</keyword>
<organism evidence="1 2">
    <name type="scientific">Microbispora rosea</name>
    <dbReference type="NCBI Taxonomy" id="58117"/>
    <lineage>
        <taxon>Bacteria</taxon>
        <taxon>Bacillati</taxon>
        <taxon>Actinomycetota</taxon>
        <taxon>Actinomycetes</taxon>
        <taxon>Streptosporangiales</taxon>
        <taxon>Streptosporangiaceae</taxon>
        <taxon>Microbispora</taxon>
    </lineage>
</organism>
<evidence type="ECO:0000313" key="1">
    <source>
        <dbReference type="EMBL" id="SIS13571.1"/>
    </source>
</evidence>
<dbReference type="GO" id="GO:0032259">
    <property type="term" value="P:methylation"/>
    <property type="evidence" value="ECO:0007669"/>
    <property type="project" value="UniProtKB-KW"/>
</dbReference>
<dbReference type="STRING" id="58117.SAMN05421833_13045"/>